<dbReference type="Proteomes" id="UP000030669">
    <property type="component" value="Unassembled WGS sequence"/>
</dbReference>
<dbReference type="SUPFAM" id="SSF56112">
    <property type="entry name" value="Protein kinase-like (PK-like)"/>
    <property type="match status" value="1"/>
</dbReference>
<name>S7PS64_GLOTA</name>
<feature type="domain" description="Fungal-type protein kinase" evidence="1">
    <location>
        <begin position="6"/>
        <end position="219"/>
    </location>
</feature>
<dbReference type="Gene3D" id="1.10.510.10">
    <property type="entry name" value="Transferase(Phosphotransferase) domain 1"/>
    <property type="match status" value="1"/>
</dbReference>
<evidence type="ECO:0000313" key="3">
    <source>
        <dbReference type="Proteomes" id="UP000030669"/>
    </source>
</evidence>
<dbReference type="HOGENOM" id="CLU_006410_1_1_1"/>
<dbReference type="GeneID" id="19300416"/>
<dbReference type="AlphaFoldDB" id="S7PS64"/>
<dbReference type="GO" id="GO:0004672">
    <property type="term" value="F:protein kinase activity"/>
    <property type="evidence" value="ECO:0007669"/>
    <property type="project" value="InterPro"/>
</dbReference>
<feature type="non-terminal residue" evidence="2">
    <location>
        <position position="227"/>
    </location>
</feature>
<dbReference type="OrthoDB" id="2747778at2759"/>
<dbReference type="EMBL" id="KB469314">
    <property type="protein sequence ID" value="EPQ50646.1"/>
    <property type="molecule type" value="Genomic_DNA"/>
</dbReference>
<organism evidence="2 3">
    <name type="scientific">Gloeophyllum trabeum (strain ATCC 11539 / FP-39264 / Madison 617)</name>
    <name type="common">Brown rot fungus</name>
    <dbReference type="NCBI Taxonomy" id="670483"/>
    <lineage>
        <taxon>Eukaryota</taxon>
        <taxon>Fungi</taxon>
        <taxon>Dikarya</taxon>
        <taxon>Basidiomycota</taxon>
        <taxon>Agaricomycotina</taxon>
        <taxon>Agaricomycetes</taxon>
        <taxon>Gloeophyllales</taxon>
        <taxon>Gloeophyllaceae</taxon>
        <taxon>Gloeophyllum</taxon>
    </lineage>
</organism>
<accession>S7PS64</accession>
<dbReference type="InterPro" id="IPR011009">
    <property type="entry name" value="Kinase-like_dom_sf"/>
</dbReference>
<keyword evidence="3" id="KW-1185">Reference proteome</keyword>
<dbReference type="eggNOG" id="ENOG502SIZI">
    <property type="taxonomic scope" value="Eukaryota"/>
</dbReference>
<dbReference type="KEGG" id="gtr:GLOTRDRAFT_11794"/>
<dbReference type="InterPro" id="IPR008266">
    <property type="entry name" value="Tyr_kinase_AS"/>
</dbReference>
<proteinExistence type="predicted"/>
<dbReference type="InterPro" id="IPR040976">
    <property type="entry name" value="Pkinase_fungal"/>
</dbReference>
<feature type="non-terminal residue" evidence="2">
    <location>
        <position position="1"/>
    </location>
</feature>
<dbReference type="STRING" id="670483.S7PS64"/>
<evidence type="ECO:0000259" key="1">
    <source>
        <dbReference type="Pfam" id="PF17667"/>
    </source>
</evidence>
<dbReference type="PROSITE" id="PS00109">
    <property type="entry name" value="PROTEIN_KINASE_TYR"/>
    <property type="match status" value="1"/>
</dbReference>
<protein>
    <recommendedName>
        <fullName evidence="1">Fungal-type protein kinase domain-containing protein</fullName>
    </recommendedName>
</protein>
<dbReference type="PANTHER" id="PTHR38248:SF2">
    <property type="entry name" value="FUNK1 11"/>
    <property type="match status" value="1"/>
</dbReference>
<gene>
    <name evidence="2" type="ORF">GLOTRDRAFT_11794</name>
</gene>
<dbReference type="PANTHER" id="PTHR38248">
    <property type="entry name" value="FUNK1 6"/>
    <property type="match status" value="1"/>
</dbReference>
<sequence>YFLVGKPRTDPHGLAGRATRGYIAWDVTGERLVFLKDCWRVPTLPKEGDTLLKLNGAEVPFVPTLVCHGDVGGQTTLTPGYWDKESDGEESKMKAHAHYRLVVEEIGCPLDDFRNSRELVLVIYESICAHYVAFNDAHILHQDISAGNILIVRKTEDRVVRASGLLNDWDLAKDTEIKPAGQCGRTGTWQFMSGRLLAHPSKFHEVQDDFESFLHVLLWEAVRYLPH</sequence>
<dbReference type="OMA" id="KTRTHEW"/>
<evidence type="ECO:0000313" key="2">
    <source>
        <dbReference type="EMBL" id="EPQ50646.1"/>
    </source>
</evidence>
<dbReference type="Pfam" id="PF17667">
    <property type="entry name" value="Pkinase_fungal"/>
    <property type="match status" value="1"/>
</dbReference>
<reference evidence="2 3" key="1">
    <citation type="journal article" date="2012" name="Science">
        <title>The Paleozoic origin of enzymatic lignin decomposition reconstructed from 31 fungal genomes.</title>
        <authorList>
            <person name="Floudas D."/>
            <person name="Binder M."/>
            <person name="Riley R."/>
            <person name="Barry K."/>
            <person name="Blanchette R.A."/>
            <person name="Henrissat B."/>
            <person name="Martinez A.T."/>
            <person name="Otillar R."/>
            <person name="Spatafora J.W."/>
            <person name="Yadav J.S."/>
            <person name="Aerts A."/>
            <person name="Benoit I."/>
            <person name="Boyd A."/>
            <person name="Carlson A."/>
            <person name="Copeland A."/>
            <person name="Coutinho P.M."/>
            <person name="de Vries R.P."/>
            <person name="Ferreira P."/>
            <person name="Findley K."/>
            <person name="Foster B."/>
            <person name="Gaskell J."/>
            <person name="Glotzer D."/>
            <person name="Gorecki P."/>
            <person name="Heitman J."/>
            <person name="Hesse C."/>
            <person name="Hori C."/>
            <person name="Igarashi K."/>
            <person name="Jurgens J.A."/>
            <person name="Kallen N."/>
            <person name="Kersten P."/>
            <person name="Kohler A."/>
            <person name="Kuees U."/>
            <person name="Kumar T.K.A."/>
            <person name="Kuo A."/>
            <person name="LaButti K."/>
            <person name="Larrondo L.F."/>
            <person name="Lindquist E."/>
            <person name="Ling A."/>
            <person name="Lombard V."/>
            <person name="Lucas S."/>
            <person name="Lundell T."/>
            <person name="Martin R."/>
            <person name="McLaughlin D.J."/>
            <person name="Morgenstern I."/>
            <person name="Morin E."/>
            <person name="Murat C."/>
            <person name="Nagy L.G."/>
            <person name="Nolan M."/>
            <person name="Ohm R.A."/>
            <person name="Patyshakuliyeva A."/>
            <person name="Rokas A."/>
            <person name="Ruiz-Duenas F.J."/>
            <person name="Sabat G."/>
            <person name="Salamov A."/>
            <person name="Samejima M."/>
            <person name="Schmutz J."/>
            <person name="Slot J.C."/>
            <person name="St John F."/>
            <person name="Stenlid J."/>
            <person name="Sun H."/>
            <person name="Sun S."/>
            <person name="Syed K."/>
            <person name="Tsang A."/>
            <person name="Wiebenga A."/>
            <person name="Young D."/>
            <person name="Pisabarro A."/>
            <person name="Eastwood D.C."/>
            <person name="Martin F."/>
            <person name="Cullen D."/>
            <person name="Grigoriev I.V."/>
            <person name="Hibbett D.S."/>
        </authorList>
    </citation>
    <scope>NUCLEOTIDE SEQUENCE [LARGE SCALE GENOMIC DNA]</scope>
    <source>
        <strain evidence="2 3">ATCC 11539</strain>
    </source>
</reference>
<dbReference type="RefSeq" id="XP_007870813.1">
    <property type="nucleotide sequence ID" value="XM_007872622.1"/>
</dbReference>